<dbReference type="STRING" id="1190417.SAMN05660690_3127"/>
<evidence type="ECO:0000313" key="4">
    <source>
        <dbReference type="Proteomes" id="UP000199416"/>
    </source>
</evidence>
<dbReference type="AlphaFoldDB" id="A0A1G6QXP7"/>
<accession>A0A1G6QXP7</accession>
<dbReference type="InterPro" id="IPR025164">
    <property type="entry name" value="Toastrack_DUF4097"/>
</dbReference>
<dbReference type="Proteomes" id="UP000199416">
    <property type="component" value="Unassembled WGS sequence"/>
</dbReference>
<proteinExistence type="predicted"/>
<dbReference type="Gene3D" id="2.160.20.120">
    <property type="match status" value="1"/>
</dbReference>
<feature type="region of interest" description="Disordered" evidence="1">
    <location>
        <begin position="1"/>
        <end position="21"/>
    </location>
</feature>
<evidence type="ECO:0000313" key="3">
    <source>
        <dbReference type="EMBL" id="SDC96426.1"/>
    </source>
</evidence>
<name>A0A1G6QXP7_9ACTN</name>
<dbReference type="Pfam" id="PF13349">
    <property type="entry name" value="DUF4097"/>
    <property type="match status" value="1"/>
</dbReference>
<sequence>MTTRTDRPSTPPRTPRPARRRGVRPLVTVAVLALLTLWLVVRFGPTSSEQHSFSMGPGTTRLTVEVGTGSVRLTPTDGAEIQVQRTVRSGWRDPRIEERTDGSHAVVEASCPGFLGGGCEIRYDIAVPAGLDVELAASTGDLDVRGIEARSLRTTVSTGRTTLVDVDAPLEIRASTGHVSASGLRSDRVTADVSTGSVELDFATAPTDVTVSASSGDVTLQLPRAGDPYDVQVGTSSGGERVDVPTDPGSPRAVAVTVSSGDVVVRPR</sequence>
<dbReference type="EMBL" id="FMZF01000004">
    <property type="protein sequence ID" value="SDC96426.1"/>
    <property type="molecule type" value="Genomic_DNA"/>
</dbReference>
<protein>
    <submittedName>
        <fullName evidence="3">Putative adhesin</fullName>
    </submittedName>
</protein>
<organism evidence="3 4">
    <name type="scientific">Geodermatophilus telluris</name>
    <dbReference type="NCBI Taxonomy" id="1190417"/>
    <lineage>
        <taxon>Bacteria</taxon>
        <taxon>Bacillati</taxon>
        <taxon>Actinomycetota</taxon>
        <taxon>Actinomycetes</taxon>
        <taxon>Geodermatophilales</taxon>
        <taxon>Geodermatophilaceae</taxon>
        <taxon>Geodermatophilus</taxon>
    </lineage>
</organism>
<dbReference type="OrthoDB" id="5243271at2"/>
<gene>
    <name evidence="3" type="ORF">SAMN05660690_3127</name>
</gene>
<reference evidence="4" key="1">
    <citation type="submission" date="2016-10" db="EMBL/GenBank/DDBJ databases">
        <authorList>
            <person name="Varghese N."/>
            <person name="Submissions S."/>
        </authorList>
    </citation>
    <scope>NUCLEOTIDE SEQUENCE [LARGE SCALE GENOMIC DNA]</scope>
    <source>
        <strain evidence="4">DSM 45421</strain>
    </source>
</reference>
<feature type="domain" description="DUF4097" evidence="2">
    <location>
        <begin position="132"/>
        <end position="244"/>
    </location>
</feature>
<evidence type="ECO:0000259" key="2">
    <source>
        <dbReference type="Pfam" id="PF13349"/>
    </source>
</evidence>
<keyword evidence="4" id="KW-1185">Reference proteome</keyword>
<feature type="region of interest" description="Disordered" evidence="1">
    <location>
        <begin position="221"/>
        <end position="249"/>
    </location>
</feature>
<evidence type="ECO:0000256" key="1">
    <source>
        <dbReference type="SAM" id="MobiDB-lite"/>
    </source>
</evidence>